<evidence type="ECO:0000313" key="1">
    <source>
        <dbReference type="EMBL" id="OGZ65074.1"/>
    </source>
</evidence>
<dbReference type="EMBL" id="MHOP01000029">
    <property type="protein sequence ID" value="OGZ65074.1"/>
    <property type="molecule type" value="Genomic_DNA"/>
</dbReference>
<comment type="caution">
    <text evidence="1">The sequence shown here is derived from an EMBL/GenBank/DDBJ whole genome shotgun (WGS) entry which is preliminary data.</text>
</comment>
<dbReference type="Proteomes" id="UP000178774">
    <property type="component" value="Unassembled WGS sequence"/>
</dbReference>
<name>A0A1G2HRB5_9BACT</name>
<accession>A0A1G2HRB5</accession>
<gene>
    <name evidence="1" type="ORF">A2822_01290</name>
</gene>
<organism evidence="1 2">
    <name type="scientific">Candidatus Staskawiczbacteria bacterium RIFCSPHIGHO2_01_FULL_41_41</name>
    <dbReference type="NCBI Taxonomy" id="1802203"/>
    <lineage>
        <taxon>Bacteria</taxon>
        <taxon>Candidatus Staskawicziibacteriota</taxon>
    </lineage>
</organism>
<protein>
    <submittedName>
        <fullName evidence="1">Uncharacterized protein</fullName>
    </submittedName>
</protein>
<sequence>MLHLNEIKRRGGLESRVELYVHPQTYVAKTIHDFLREKDEVQTTGFWSACLGGNPFLYDSTLIQFQNVRYWRISEDTVHLRDLTETLPVGVIFPPLWNLVIESRGISNGDKVQEAIVLYQKSKDKSYLYKMRKSIDKPKPAFAPGLFWNPLHVR</sequence>
<evidence type="ECO:0000313" key="2">
    <source>
        <dbReference type="Proteomes" id="UP000178774"/>
    </source>
</evidence>
<proteinExistence type="predicted"/>
<reference evidence="1 2" key="1">
    <citation type="journal article" date="2016" name="Nat. Commun.">
        <title>Thousands of microbial genomes shed light on interconnected biogeochemical processes in an aquifer system.</title>
        <authorList>
            <person name="Anantharaman K."/>
            <person name="Brown C.T."/>
            <person name="Hug L.A."/>
            <person name="Sharon I."/>
            <person name="Castelle C.J."/>
            <person name="Probst A.J."/>
            <person name="Thomas B.C."/>
            <person name="Singh A."/>
            <person name="Wilkins M.J."/>
            <person name="Karaoz U."/>
            <person name="Brodie E.L."/>
            <person name="Williams K.H."/>
            <person name="Hubbard S.S."/>
            <person name="Banfield J.F."/>
        </authorList>
    </citation>
    <scope>NUCLEOTIDE SEQUENCE [LARGE SCALE GENOMIC DNA]</scope>
</reference>
<dbReference type="AlphaFoldDB" id="A0A1G2HRB5"/>